<dbReference type="AlphaFoldDB" id="A0A379CI63"/>
<dbReference type="EMBL" id="UGTB01000004">
    <property type="protein sequence ID" value="SUB62101.1"/>
    <property type="molecule type" value="Genomic_DNA"/>
</dbReference>
<name>A0A379CI63_9FIRM</name>
<sequence>MIINKVYNLWYIGQYNGINSTKFYSSKQEAINY</sequence>
<organism evidence="1 2">
    <name type="scientific">Peptostreptococcus anaerobius</name>
    <dbReference type="NCBI Taxonomy" id="1261"/>
    <lineage>
        <taxon>Bacteria</taxon>
        <taxon>Bacillati</taxon>
        <taxon>Bacillota</taxon>
        <taxon>Clostridia</taxon>
        <taxon>Peptostreptococcales</taxon>
        <taxon>Peptostreptococcaceae</taxon>
        <taxon>Peptostreptococcus</taxon>
    </lineage>
</organism>
<evidence type="ECO:0000313" key="1">
    <source>
        <dbReference type="EMBL" id="SUB62101.1"/>
    </source>
</evidence>
<reference evidence="1 2" key="1">
    <citation type="submission" date="2018-06" db="EMBL/GenBank/DDBJ databases">
        <authorList>
            <consortium name="Pathogen Informatics"/>
            <person name="Doyle S."/>
        </authorList>
    </citation>
    <scope>NUCLEOTIDE SEQUENCE [LARGE SCALE GENOMIC DNA]</scope>
    <source>
        <strain evidence="1 2">NCTC11460</strain>
    </source>
</reference>
<evidence type="ECO:0000313" key="2">
    <source>
        <dbReference type="Proteomes" id="UP000255101"/>
    </source>
</evidence>
<protein>
    <submittedName>
        <fullName evidence="1">Uncharacterized protein</fullName>
    </submittedName>
</protein>
<gene>
    <name evidence="1" type="ORF">NCTC11460_02109</name>
</gene>
<dbReference type="Proteomes" id="UP000255101">
    <property type="component" value="Unassembled WGS sequence"/>
</dbReference>
<proteinExistence type="predicted"/>
<accession>A0A379CI63</accession>